<dbReference type="OrthoDB" id="1607513at2759"/>
<name>A0A8X6YB39_9ARAC</name>
<dbReference type="AlphaFoldDB" id="A0A8X6YB39"/>
<evidence type="ECO:0000313" key="1">
    <source>
        <dbReference type="EMBL" id="GFY67605.1"/>
    </source>
</evidence>
<dbReference type="Proteomes" id="UP000886998">
    <property type="component" value="Unassembled WGS sequence"/>
</dbReference>
<dbReference type="EMBL" id="BMAV01016643">
    <property type="protein sequence ID" value="GFY67605.1"/>
    <property type="molecule type" value="Genomic_DNA"/>
</dbReference>
<evidence type="ECO:0000313" key="2">
    <source>
        <dbReference type="Proteomes" id="UP000886998"/>
    </source>
</evidence>
<proteinExistence type="predicted"/>
<keyword evidence="2" id="KW-1185">Reference proteome</keyword>
<protein>
    <submittedName>
        <fullName evidence="1">Uncharacterized protein</fullName>
    </submittedName>
</protein>
<accession>A0A8X6YB39</accession>
<comment type="caution">
    <text evidence="1">The sequence shown here is derived from an EMBL/GenBank/DDBJ whole genome shotgun (WGS) entry which is preliminary data.</text>
</comment>
<sequence length="113" mass="13090">MRTFIQHRRHLILIILKIFKTRTKEQNKKGLAKFLMCSVQIVIQKYKDPSQEAEKELNEYLSMQEFLSNMIPSIGGRFTTIFPISEIQPENISMYSGFKCGLGKVFSSKVEAL</sequence>
<gene>
    <name evidence="1" type="ORF">TNIN_303501</name>
</gene>
<organism evidence="1 2">
    <name type="scientific">Trichonephila inaurata madagascariensis</name>
    <dbReference type="NCBI Taxonomy" id="2747483"/>
    <lineage>
        <taxon>Eukaryota</taxon>
        <taxon>Metazoa</taxon>
        <taxon>Ecdysozoa</taxon>
        <taxon>Arthropoda</taxon>
        <taxon>Chelicerata</taxon>
        <taxon>Arachnida</taxon>
        <taxon>Araneae</taxon>
        <taxon>Araneomorphae</taxon>
        <taxon>Entelegynae</taxon>
        <taxon>Araneoidea</taxon>
        <taxon>Nephilidae</taxon>
        <taxon>Trichonephila</taxon>
        <taxon>Trichonephila inaurata</taxon>
    </lineage>
</organism>
<reference evidence="1" key="1">
    <citation type="submission" date="2020-08" db="EMBL/GenBank/DDBJ databases">
        <title>Multicomponent nature underlies the extraordinary mechanical properties of spider dragline silk.</title>
        <authorList>
            <person name="Kono N."/>
            <person name="Nakamura H."/>
            <person name="Mori M."/>
            <person name="Yoshida Y."/>
            <person name="Ohtoshi R."/>
            <person name="Malay A.D."/>
            <person name="Moran D.A.P."/>
            <person name="Tomita M."/>
            <person name="Numata K."/>
            <person name="Arakawa K."/>
        </authorList>
    </citation>
    <scope>NUCLEOTIDE SEQUENCE</scope>
</reference>